<name>A0A9W3SDT2_BACTU</name>
<feature type="chain" id="PRO_5040846108" description="ATLF-like domain-containing protein" evidence="3">
    <location>
        <begin position="27"/>
        <end position="252"/>
    </location>
</feature>
<evidence type="ECO:0000256" key="2">
    <source>
        <dbReference type="ARBA" id="ARBA00022525"/>
    </source>
</evidence>
<reference evidence="5 6" key="1">
    <citation type="submission" date="2016-04" db="EMBL/GenBank/DDBJ databases">
        <title>High quality genome of the nematocidal Bacillus thuringiensis MYBT18246.</title>
        <authorList>
            <person name="Hollensteiner J."/>
            <person name="Poehlein A."/>
            <person name="Sproeer C."/>
            <person name="Bunk B."/>
            <person name="Rosenstiel P."/>
            <person name="Schulenburg H."/>
            <person name="Liesegang H."/>
        </authorList>
    </citation>
    <scope>NUCLEOTIDE SEQUENCE [LARGE SCALE GENOMIC DNA]</scope>
    <source>
        <strain evidence="5 6">MYBT18246</strain>
    </source>
</reference>
<evidence type="ECO:0000313" key="5">
    <source>
        <dbReference type="EMBL" id="ANS49211.1"/>
    </source>
</evidence>
<gene>
    <name evidence="5" type="ORF">BT246_38640</name>
</gene>
<dbReference type="SUPFAM" id="SSF55486">
    <property type="entry name" value="Metalloproteases ('zincins'), catalytic domain"/>
    <property type="match status" value="1"/>
</dbReference>
<keyword evidence="2" id="KW-0964">Secreted</keyword>
<protein>
    <recommendedName>
        <fullName evidence="4">ATLF-like domain-containing protein</fullName>
    </recommendedName>
</protein>
<dbReference type="Gene3D" id="3.40.390.10">
    <property type="entry name" value="Collagenase (Catalytic Domain)"/>
    <property type="match status" value="1"/>
</dbReference>
<feature type="signal peptide" evidence="3">
    <location>
        <begin position="1"/>
        <end position="26"/>
    </location>
</feature>
<dbReference type="GO" id="GO:0008237">
    <property type="term" value="F:metallopeptidase activity"/>
    <property type="evidence" value="ECO:0007669"/>
    <property type="project" value="InterPro"/>
</dbReference>
<dbReference type="InterPro" id="IPR047568">
    <property type="entry name" value="ATLF-like_dom"/>
</dbReference>
<comment type="subcellular location">
    <subcellularLocation>
        <location evidence="1">Secreted</location>
    </subcellularLocation>
</comment>
<evidence type="ECO:0000259" key="4">
    <source>
        <dbReference type="PROSITE" id="PS51995"/>
    </source>
</evidence>
<evidence type="ECO:0000256" key="1">
    <source>
        <dbReference type="ARBA" id="ARBA00004613"/>
    </source>
</evidence>
<proteinExistence type="predicted"/>
<dbReference type="EMBL" id="CP015350">
    <property type="protein sequence ID" value="ANS49211.1"/>
    <property type="molecule type" value="Genomic_DNA"/>
</dbReference>
<organism evidence="5 6">
    <name type="scientific">Bacillus thuringiensis</name>
    <dbReference type="NCBI Taxonomy" id="1428"/>
    <lineage>
        <taxon>Bacteria</taxon>
        <taxon>Bacillati</taxon>
        <taxon>Bacillota</taxon>
        <taxon>Bacilli</taxon>
        <taxon>Bacillales</taxon>
        <taxon>Bacillaceae</taxon>
        <taxon>Bacillus</taxon>
        <taxon>Bacillus cereus group</taxon>
    </lineage>
</organism>
<accession>A0A9W3SDT2</accession>
<dbReference type="InterPro" id="IPR014781">
    <property type="entry name" value="Anthrax_toxin_lethal/edema_N/C"/>
</dbReference>
<feature type="domain" description="ATLF-like" evidence="4">
    <location>
        <begin position="65"/>
        <end position="250"/>
    </location>
</feature>
<evidence type="ECO:0000256" key="3">
    <source>
        <dbReference type="SAM" id="SignalP"/>
    </source>
</evidence>
<dbReference type="RefSeq" id="WP_232482514.1">
    <property type="nucleotide sequence ID" value="NZ_CP015350.1"/>
</dbReference>
<keyword evidence="3" id="KW-0732">Signal</keyword>
<dbReference type="InterPro" id="IPR024079">
    <property type="entry name" value="MetalloPept_cat_dom_sf"/>
</dbReference>
<dbReference type="Proteomes" id="UP000092743">
    <property type="component" value="Chromosome"/>
</dbReference>
<evidence type="ECO:0000313" key="6">
    <source>
        <dbReference type="Proteomes" id="UP000092743"/>
    </source>
</evidence>
<dbReference type="AlphaFoldDB" id="A0A9W3SDT2"/>
<sequence length="252" mass="29098">MKFKKLLLTVLCFSLFLIIPSISVSAQKGQPIISDKNTTNPSVSTSPFFPSTLPGFLKLHTPSPANLPQQLIIVQTSGNYNQQEATNMIQRISNIDSKTLYALYHKNIRIKLINFPITYLPEYSYLRGQIPRGWEGTGYTWDSVPGIGRNPVVARIGYSNYGNMHTSINLELHETAHAIDRYVFQNISYSQEFSRIHSREYNSFSNSSYYYYPEEYFAEAYAYYYLNSSTHETLKTRAPYTYEFIQKLPLRL</sequence>
<dbReference type="PROSITE" id="PS51995">
    <property type="entry name" value="ATLF"/>
    <property type="match status" value="1"/>
</dbReference>
<dbReference type="GO" id="GO:0005576">
    <property type="term" value="C:extracellular region"/>
    <property type="evidence" value="ECO:0007669"/>
    <property type="project" value="UniProtKB-SubCell"/>
</dbReference>
<dbReference type="Pfam" id="PF07737">
    <property type="entry name" value="ATLF"/>
    <property type="match status" value="1"/>
</dbReference>